<evidence type="ECO:0000313" key="3">
    <source>
        <dbReference type="Proteomes" id="UP001272137"/>
    </source>
</evidence>
<reference evidence="2" key="1">
    <citation type="submission" date="2018-08" db="EMBL/GenBank/DDBJ databases">
        <title>Identification of Burkholderia cepacia strains that express a Burkholderia pseudomallei-like capsular polysaccharide.</title>
        <authorList>
            <person name="Burtnick M.N."/>
            <person name="Vongsouvath M."/>
            <person name="Newton P."/>
            <person name="Wuthiekanun V."/>
            <person name="Limmathurotsakul D."/>
            <person name="Brett P.J."/>
            <person name="Chantratita N."/>
            <person name="Dance D.A."/>
        </authorList>
    </citation>
    <scope>NUCLEOTIDE SEQUENCE</scope>
    <source>
        <strain evidence="2">SBXCC001</strain>
    </source>
</reference>
<feature type="compositionally biased region" description="Basic and acidic residues" evidence="1">
    <location>
        <begin position="17"/>
        <end position="30"/>
    </location>
</feature>
<dbReference type="AlphaFoldDB" id="A0AAW9CZ13"/>
<proteinExistence type="predicted"/>
<evidence type="ECO:0000256" key="1">
    <source>
        <dbReference type="SAM" id="MobiDB-lite"/>
    </source>
</evidence>
<dbReference type="EMBL" id="QXCT01000002">
    <property type="protein sequence ID" value="MDW9256165.1"/>
    <property type="molecule type" value="Genomic_DNA"/>
</dbReference>
<evidence type="ECO:0000313" key="2">
    <source>
        <dbReference type="EMBL" id="MDW9256165.1"/>
    </source>
</evidence>
<comment type="caution">
    <text evidence="2">The sequence shown here is derived from an EMBL/GenBank/DDBJ whole genome shotgun (WGS) entry which is preliminary data.</text>
</comment>
<gene>
    <name evidence="2" type="ORF">C7S16_0097</name>
</gene>
<organism evidence="2 3">
    <name type="scientific">Burkholderia thailandensis</name>
    <dbReference type="NCBI Taxonomy" id="57975"/>
    <lineage>
        <taxon>Bacteria</taxon>
        <taxon>Pseudomonadati</taxon>
        <taxon>Pseudomonadota</taxon>
        <taxon>Betaproteobacteria</taxon>
        <taxon>Burkholderiales</taxon>
        <taxon>Burkholderiaceae</taxon>
        <taxon>Burkholderia</taxon>
        <taxon>pseudomallei group</taxon>
    </lineage>
</organism>
<feature type="region of interest" description="Disordered" evidence="1">
    <location>
        <begin position="1"/>
        <end position="77"/>
    </location>
</feature>
<sequence>MTPRAKNSLGQAIAPAGDHRAGEQTHDRRTTGKPPAGPIRDETRRPRGASAIAPGDVRPRGATWHPAACARNRSVPC</sequence>
<dbReference type="Proteomes" id="UP001272137">
    <property type="component" value="Unassembled WGS sequence"/>
</dbReference>
<protein>
    <submittedName>
        <fullName evidence="2">Uncharacterized protein</fullName>
    </submittedName>
</protein>
<accession>A0AAW9CZ13</accession>
<name>A0AAW9CZ13_BURTH</name>